<comment type="caution">
    <text evidence="2">The sequence shown here is derived from an EMBL/GenBank/DDBJ whole genome shotgun (WGS) entry which is preliminary data.</text>
</comment>
<gene>
    <name evidence="2" type="ORF">B0T16DRAFT_454854</name>
</gene>
<protein>
    <recommendedName>
        <fullName evidence="4">F-box domain-containing protein</fullName>
    </recommendedName>
</protein>
<name>A0AA40CX75_9PEZI</name>
<proteinExistence type="predicted"/>
<sequence length="602" mass="66862">MDSRPPATIASLPPELLSHIFGHFASAPPSDTRLNDQPMLDMFKNSDTPLKNTSLVSKQWRAVVLPVLFRHVIWTFDRWDLLLVEPSQSKDPVDGLPFLNFLRQHDLGRYVDSLTMVIGNSMKGITRRAELGRILDLAGSNSSASSSSSSSSGIRDGNGTHDAKIEPFLSASRHPQIVNRAATYNEDNNWVWDMLFGLMDPRRITIMASPQMLASLISRMLFLGDAWSFSRDLLHILSLSRDSRSAGAAASKPQIAPSPSPSEAANGLTSPPPTTSTKSKRIGPPPSTLFTIRPWTHLLVNEGSSTRVYKTYEFYLRRPPSILGALLGCEEAPNDTPLIPSTLKSMSYIAIFPLSSHFQSLVTFLPRLERLYIQLVPQNNILHDPEEMRNIQRSDLWMERNTCYGLVMRNLLTNHFDFGDDNISESEDDERPHGSESNWRHLRVFESGDAADKEAWDMAVQYVRTSGADWHVESDGVFVRGPEQPTLAGASDGAGIMGTLGGSQSGDIEGDAAALEIFQGKLERLAFNGTDNLPYSPLALAMEDNLVQNLPWWGAGYDNGYHIAFPHPLEIGDDWPMDDMQDDETGAHRAPAYLEPEWTSPY</sequence>
<accession>A0AA40CX75</accession>
<organism evidence="2 3">
    <name type="scientific">Cercophora newfieldiana</name>
    <dbReference type="NCBI Taxonomy" id="92897"/>
    <lineage>
        <taxon>Eukaryota</taxon>
        <taxon>Fungi</taxon>
        <taxon>Dikarya</taxon>
        <taxon>Ascomycota</taxon>
        <taxon>Pezizomycotina</taxon>
        <taxon>Sordariomycetes</taxon>
        <taxon>Sordariomycetidae</taxon>
        <taxon>Sordariales</taxon>
        <taxon>Lasiosphaeriaceae</taxon>
        <taxon>Cercophora</taxon>
    </lineage>
</organism>
<evidence type="ECO:0000256" key="1">
    <source>
        <dbReference type="SAM" id="MobiDB-lite"/>
    </source>
</evidence>
<dbReference type="Proteomes" id="UP001174936">
    <property type="component" value="Unassembled WGS sequence"/>
</dbReference>
<feature type="region of interest" description="Disordered" evidence="1">
    <location>
        <begin position="248"/>
        <end position="288"/>
    </location>
</feature>
<evidence type="ECO:0008006" key="4">
    <source>
        <dbReference type="Google" id="ProtNLM"/>
    </source>
</evidence>
<evidence type="ECO:0000313" key="3">
    <source>
        <dbReference type="Proteomes" id="UP001174936"/>
    </source>
</evidence>
<keyword evidence="3" id="KW-1185">Reference proteome</keyword>
<dbReference type="AlphaFoldDB" id="A0AA40CX75"/>
<dbReference type="EMBL" id="JAULSV010000002">
    <property type="protein sequence ID" value="KAK0652493.1"/>
    <property type="molecule type" value="Genomic_DNA"/>
</dbReference>
<reference evidence="2" key="1">
    <citation type="submission" date="2023-06" db="EMBL/GenBank/DDBJ databases">
        <title>Genome-scale phylogeny and comparative genomics of the fungal order Sordariales.</title>
        <authorList>
            <consortium name="Lawrence Berkeley National Laboratory"/>
            <person name="Hensen N."/>
            <person name="Bonometti L."/>
            <person name="Westerberg I."/>
            <person name="Brannstrom I.O."/>
            <person name="Guillou S."/>
            <person name="Cros-Aarteil S."/>
            <person name="Calhoun S."/>
            <person name="Haridas S."/>
            <person name="Kuo A."/>
            <person name="Mondo S."/>
            <person name="Pangilinan J."/>
            <person name="Riley R."/>
            <person name="Labutti K."/>
            <person name="Andreopoulos B."/>
            <person name="Lipzen A."/>
            <person name="Chen C."/>
            <person name="Yanf M."/>
            <person name="Daum C."/>
            <person name="Ng V."/>
            <person name="Clum A."/>
            <person name="Steindorff A."/>
            <person name="Ohm R."/>
            <person name="Martin F."/>
            <person name="Silar P."/>
            <person name="Natvig D."/>
            <person name="Lalanne C."/>
            <person name="Gautier V."/>
            <person name="Ament-Velasquez S.L."/>
            <person name="Kruys A."/>
            <person name="Hutchinson M.I."/>
            <person name="Powell A.J."/>
            <person name="Barry K."/>
            <person name="Miller A.N."/>
            <person name="Grigoriev I.V."/>
            <person name="Debuchy R."/>
            <person name="Gladieux P."/>
            <person name="Thoren M.H."/>
            <person name="Johannesson H."/>
        </authorList>
    </citation>
    <scope>NUCLEOTIDE SEQUENCE</scope>
    <source>
        <strain evidence="2">SMH2532-1</strain>
    </source>
</reference>
<evidence type="ECO:0000313" key="2">
    <source>
        <dbReference type="EMBL" id="KAK0652493.1"/>
    </source>
</evidence>